<proteinExistence type="inferred from homology"/>
<dbReference type="Pfam" id="PF00266">
    <property type="entry name" value="Aminotran_5"/>
    <property type="match status" value="1"/>
</dbReference>
<keyword evidence="8" id="KW-1185">Reference proteome</keyword>
<evidence type="ECO:0000256" key="3">
    <source>
        <dbReference type="ARBA" id="ARBA00022898"/>
    </source>
</evidence>
<dbReference type="InterPro" id="IPR000192">
    <property type="entry name" value="Aminotrans_V_dom"/>
</dbReference>
<dbReference type="InterPro" id="IPR015421">
    <property type="entry name" value="PyrdxlP-dep_Trfase_major"/>
</dbReference>
<dbReference type="InterPro" id="IPR015422">
    <property type="entry name" value="PyrdxlP-dep_Trfase_small"/>
</dbReference>
<evidence type="ECO:0000259" key="6">
    <source>
        <dbReference type="Pfam" id="PF00266"/>
    </source>
</evidence>
<evidence type="ECO:0000313" key="8">
    <source>
        <dbReference type="Proteomes" id="UP001079657"/>
    </source>
</evidence>
<sequence length="438" mass="48918">MSTSNYRDLVVGVNIKAPLANGRYVQAINFDNAATTPPFVSVAEEVMRFLTLYSSVHRGFGYKSQISTKIYEETRKVVAKFVNADLNTNTVIFVKNATEAINKLSNILYKKYKNGVILSTDMEHHSNDLPWRKYAIDYVSVDKYGVLSLEDLEEKLINYDGNVKLVTITGASNVTGYRNPIYKAAELAHKYGAKIMVDGAQLVPHAVVDIKADTSPKHIDYLVFSAHKMYAPFGTGVLIGCKNDFENIPPDYPGGGTIDIVTHDYIKWTETPLKDEAGSPNVMGVVALAVAIETLTSIGMKNLEAHENTLTHYTLDKLKEIPDIKIYYSKSNIKERISVIPFNIENIPHEVVAKILSYESGIAVRSGCFCAHPYVQRLLRMTKEEVITRIKTGSRKPGMVRISFGLYNTTKEIDKLVSILNKIVLNKQAYINKYGSTI</sequence>
<comment type="caution">
    <text evidence="7">The sequence shown here is derived from an EMBL/GenBank/DDBJ whole genome shotgun (WGS) entry which is preliminary data.</text>
</comment>
<accession>A0ABT4CM78</accession>
<dbReference type="Gene3D" id="3.90.1150.10">
    <property type="entry name" value="Aspartate Aminotransferase, domain 1"/>
    <property type="match status" value="1"/>
</dbReference>
<gene>
    <name evidence="7" type="ORF">OXH55_00400</name>
</gene>
<feature type="domain" description="Aminotransferase class V" evidence="6">
    <location>
        <begin position="28"/>
        <end position="416"/>
    </location>
</feature>
<keyword evidence="7" id="KW-0032">Aminotransferase</keyword>
<organism evidence="7 8">
    <name type="scientific">Clostridium ganghwense</name>
    <dbReference type="NCBI Taxonomy" id="312089"/>
    <lineage>
        <taxon>Bacteria</taxon>
        <taxon>Bacillati</taxon>
        <taxon>Bacillota</taxon>
        <taxon>Clostridia</taxon>
        <taxon>Eubacteriales</taxon>
        <taxon>Clostridiaceae</taxon>
        <taxon>Clostridium</taxon>
    </lineage>
</organism>
<evidence type="ECO:0000256" key="4">
    <source>
        <dbReference type="ARBA" id="ARBA00050776"/>
    </source>
</evidence>
<dbReference type="PROSITE" id="PS00595">
    <property type="entry name" value="AA_TRANSFER_CLASS_5"/>
    <property type="match status" value="1"/>
</dbReference>
<name>A0ABT4CM78_9CLOT</name>
<dbReference type="PANTHER" id="PTHR43586:SF8">
    <property type="entry name" value="CYSTEINE DESULFURASE 1, CHLOROPLASTIC"/>
    <property type="match status" value="1"/>
</dbReference>
<keyword evidence="3" id="KW-0663">Pyridoxal phosphate</keyword>
<keyword evidence="7" id="KW-0808">Transferase</keyword>
<dbReference type="InterPro" id="IPR020578">
    <property type="entry name" value="Aminotrans_V_PyrdxlP_BS"/>
</dbReference>
<dbReference type="PANTHER" id="PTHR43586">
    <property type="entry name" value="CYSTEINE DESULFURASE"/>
    <property type="match status" value="1"/>
</dbReference>
<dbReference type="Proteomes" id="UP001079657">
    <property type="component" value="Unassembled WGS sequence"/>
</dbReference>
<dbReference type="EMBL" id="JAPQES010000001">
    <property type="protein sequence ID" value="MCY6369104.1"/>
    <property type="molecule type" value="Genomic_DNA"/>
</dbReference>
<dbReference type="InterPro" id="IPR015424">
    <property type="entry name" value="PyrdxlP-dep_Trfase"/>
</dbReference>
<comment type="similarity">
    <text evidence="2">Belongs to the class-V pyridoxal-phosphate-dependent aminotransferase family. Csd subfamily.</text>
</comment>
<reference evidence="7" key="1">
    <citation type="submission" date="2022-12" db="EMBL/GenBank/DDBJ databases">
        <authorList>
            <person name="Wang J."/>
        </authorList>
    </citation>
    <scope>NUCLEOTIDE SEQUENCE</scope>
    <source>
        <strain evidence="7">HY-42-06</strain>
    </source>
</reference>
<comment type="catalytic activity">
    <reaction evidence="4">
        <text>(sulfur carrier)-H + L-cysteine = (sulfur carrier)-SH + L-alanine</text>
        <dbReference type="Rhea" id="RHEA:43892"/>
        <dbReference type="Rhea" id="RHEA-COMP:14737"/>
        <dbReference type="Rhea" id="RHEA-COMP:14739"/>
        <dbReference type="ChEBI" id="CHEBI:29917"/>
        <dbReference type="ChEBI" id="CHEBI:35235"/>
        <dbReference type="ChEBI" id="CHEBI:57972"/>
        <dbReference type="ChEBI" id="CHEBI:64428"/>
        <dbReference type="EC" id="2.8.1.7"/>
    </reaction>
</comment>
<dbReference type="GO" id="GO:0008483">
    <property type="term" value="F:transaminase activity"/>
    <property type="evidence" value="ECO:0007669"/>
    <property type="project" value="UniProtKB-KW"/>
</dbReference>
<dbReference type="SUPFAM" id="SSF53383">
    <property type="entry name" value="PLP-dependent transferases"/>
    <property type="match status" value="1"/>
</dbReference>
<evidence type="ECO:0000313" key="7">
    <source>
        <dbReference type="EMBL" id="MCY6369104.1"/>
    </source>
</evidence>
<dbReference type="Gene3D" id="3.40.640.10">
    <property type="entry name" value="Type I PLP-dependent aspartate aminotransferase-like (Major domain)"/>
    <property type="match status" value="1"/>
</dbReference>
<protein>
    <submittedName>
        <fullName evidence="7">Aminotransferase class V-fold PLP-dependent enzyme</fullName>
    </submittedName>
</protein>
<evidence type="ECO:0000256" key="5">
    <source>
        <dbReference type="RuleBase" id="RU004504"/>
    </source>
</evidence>
<evidence type="ECO:0000256" key="2">
    <source>
        <dbReference type="ARBA" id="ARBA00010447"/>
    </source>
</evidence>
<evidence type="ECO:0000256" key="1">
    <source>
        <dbReference type="ARBA" id="ARBA00001933"/>
    </source>
</evidence>
<comment type="cofactor">
    <cofactor evidence="1 5">
        <name>pyridoxal 5'-phosphate</name>
        <dbReference type="ChEBI" id="CHEBI:597326"/>
    </cofactor>
</comment>